<feature type="domain" description="Low molecular weight protein antigen 6 PH" evidence="2">
    <location>
        <begin position="74"/>
        <end position="143"/>
    </location>
</feature>
<evidence type="ECO:0000313" key="4">
    <source>
        <dbReference type="Proteomes" id="UP000320239"/>
    </source>
</evidence>
<protein>
    <submittedName>
        <fullName evidence="3">PH (Pleckstrin Homology) domain-containing protein</fullName>
    </submittedName>
</protein>
<evidence type="ECO:0000256" key="1">
    <source>
        <dbReference type="SAM" id="Phobius"/>
    </source>
</evidence>
<keyword evidence="1" id="KW-0472">Membrane</keyword>
<evidence type="ECO:0000259" key="2">
    <source>
        <dbReference type="Pfam" id="PF10756"/>
    </source>
</evidence>
<comment type="caution">
    <text evidence="3">The sequence shown here is derived from an EMBL/GenBank/DDBJ whole genome shotgun (WGS) entry which is preliminary data.</text>
</comment>
<proteinExistence type="predicted"/>
<keyword evidence="1" id="KW-0812">Transmembrane</keyword>
<sequence>MIVSPSHNLRVADNWVRPYEPGSGRWLVIAWEAFALTLLTWASIRQFDLMGHGVRVVAGLLAAVWVVGAWRILRLGVYVSAEGVLIRGLLRSRAMRWRDIAGVRLHRATHRLGPWQIESGNTVLLERTDGATVHTELWERGMDFHSRPTVFRAVYQEIRNRHRSAAAGPH</sequence>
<accession>A0A561WS64</accession>
<evidence type="ECO:0000313" key="3">
    <source>
        <dbReference type="EMBL" id="TWG26705.1"/>
    </source>
</evidence>
<gene>
    <name evidence="3" type="ORF">FHX34_1011701</name>
</gene>
<name>A0A561WS64_ACTTI</name>
<dbReference type="AlphaFoldDB" id="A0A561WS64"/>
<dbReference type="EMBL" id="VIWY01000001">
    <property type="protein sequence ID" value="TWG26705.1"/>
    <property type="molecule type" value="Genomic_DNA"/>
</dbReference>
<dbReference type="Proteomes" id="UP000320239">
    <property type="component" value="Unassembled WGS sequence"/>
</dbReference>
<keyword evidence="1" id="KW-1133">Transmembrane helix</keyword>
<reference evidence="3 4" key="1">
    <citation type="submission" date="2019-06" db="EMBL/GenBank/DDBJ databases">
        <title>Sequencing the genomes of 1000 actinobacteria strains.</title>
        <authorList>
            <person name="Klenk H.-P."/>
        </authorList>
    </citation>
    <scope>NUCLEOTIDE SEQUENCE [LARGE SCALE GENOMIC DNA]</scope>
    <source>
        <strain evidence="3 4">DSM 43866</strain>
    </source>
</reference>
<feature type="transmembrane region" description="Helical" evidence="1">
    <location>
        <begin position="49"/>
        <end position="66"/>
    </location>
</feature>
<dbReference type="InterPro" id="IPR019692">
    <property type="entry name" value="CFP-6_PH"/>
</dbReference>
<dbReference type="Pfam" id="PF10756">
    <property type="entry name" value="bPH_6"/>
    <property type="match status" value="1"/>
</dbReference>
<keyword evidence="4" id="KW-1185">Reference proteome</keyword>
<organism evidence="3 4">
    <name type="scientific">Actinoplanes teichomyceticus</name>
    <dbReference type="NCBI Taxonomy" id="1867"/>
    <lineage>
        <taxon>Bacteria</taxon>
        <taxon>Bacillati</taxon>
        <taxon>Actinomycetota</taxon>
        <taxon>Actinomycetes</taxon>
        <taxon>Micromonosporales</taxon>
        <taxon>Micromonosporaceae</taxon>
        <taxon>Actinoplanes</taxon>
    </lineage>
</organism>
<feature type="transmembrane region" description="Helical" evidence="1">
    <location>
        <begin position="24"/>
        <end position="42"/>
    </location>
</feature>